<dbReference type="EMBL" id="LZLR01000111">
    <property type="protein sequence ID" value="OBK21441.1"/>
    <property type="molecule type" value="Genomic_DNA"/>
</dbReference>
<dbReference type="PANTHER" id="PTHR43857:SF1">
    <property type="entry name" value="YJGH FAMILY PROTEIN"/>
    <property type="match status" value="1"/>
</dbReference>
<evidence type="ECO:0000313" key="2">
    <source>
        <dbReference type="Proteomes" id="UP000093819"/>
    </source>
</evidence>
<dbReference type="SUPFAM" id="SSF55298">
    <property type="entry name" value="YjgF-like"/>
    <property type="match status" value="1"/>
</dbReference>
<dbReference type="InterPro" id="IPR006175">
    <property type="entry name" value="YjgF/YER057c/UK114"/>
</dbReference>
<dbReference type="InterPro" id="IPR035959">
    <property type="entry name" value="RutC-like_sf"/>
</dbReference>
<accession>A0A1A3NI16</accession>
<dbReference type="PANTHER" id="PTHR43857">
    <property type="entry name" value="BLR7761 PROTEIN"/>
    <property type="match status" value="1"/>
</dbReference>
<comment type="caution">
    <text evidence="1">The sequence shown here is derived from an EMBL/GenBank/DDBJ whole genome shotgun (WGS) entry which is preliminary data.</text>
</comment>
<dbReference type="Gene3D" id="3.30.1330.40">
    <property type="entry name" value="RutC-like"/>
    <property type="match status" value="1"/>
</dbReference>
<reference evidence="1 2" key="1">
    <citation type="submission" date="2016-06" db="EMBL/GenBank/DDBJ databases">
        <authorList>
            <person name="Kjaerup R.B."/>
            <person name="Dalgaard T.S."/>
            <person name="Juul-Madsen H.R."/>
        </authorList>
    </citation>
    <scope>NUCLEOTIDE SEQUENCE [LARGE SCALE GENOMIC DNA]</scope>
    <source>
        <strain evidence="1 2">1245335.1</strain>
    </source>
</reference>
<protein>
    <submittedName>
        <fullName evidence="1">Enamine deaminase RidA</fullName>
    </submittedName>
</protein>
<dbReference type="Pfam" id="PF01042">
    <property type="entry name" value="Ribonuc_L-PSP"/>
    <property type="match status" value="1"/>
</dbReference>
<gene>
    <name evidence="1" type="ORF">A5635_23470</name>
</gene>
<sequence length="131" mass="14031">MITEITPVYTGVAAHIGEYADAVVVSGGGGTQIFVSGTPGLREDGTVPEDFTEEARQCWANVAKALDKAGAKLSDIVYMRQWVTSREVAASYLAVSKEVIRHHPAAMFSIIDGLVWANIRVEVEVTAILPA</sequence>
<organism evidence="1 2">
    <name type="scientific">Mycobacterium asiaticum</name>
    <dbReference type="NCBI Taxonomy" id="1790"/>
    <lineage>
        <taxon>Bacteria</taxon>
        <taxon>Bacillati</taxon>
        <taxon>Actinomycetota</taxon>
        <taxon>Actinomycetes</taxon>
        <taxon>Mycobacteriales</taxon>
        <taxon>Mycobacteriaceae</taxon>
        <taxon>Mycobacterium</taxon>
    </lineage>
</organism>
<name>A0A1A3NI16_MYCAS</name>
<dbReference type="AlphaFoldDB" id="A0A1A3NI16"/>
<evidence type="ECO:0000313" key="1">
    <source>
        <dbReference type="EMBL" id="OBK21441.1"/>
    </source>
</evidence>
<proteinExistence type="predicted"/>
<dbReference type="Proteomes" id="UP000093819">
    <property type="component" value="Unassembled WGS sequence"/>
</dbReference>